<gene>
    <name evidence="1" type="ORF">DFH45_005221</name>
</gene>
<dbReference type="EMBL" id="JABSXK010000001">
    <property type="protein sequence ID" value="NRV12258.1"/>
    <property type="molecule type" value="Genomic_DNA"/>
</dbReference>
<evidence type="ECO:0000313" key="2">
    <source>
        <dbReference type="Proteomes" id="UP000821656"/>
    </source>
</evidence>
<protein>
    <recommendedName>
        <fullName evidence="3">Bacteriophage Gp15 protein</fullName>
    </recommendedName>
</protein>
<dbReference type="AlphaFoldDB" id="A0A9Q5CUJ4"/>
<sequence>MQYGIRLREENDMTFSEFCTLLTGIMPKTPLGQIVSIRAEEDKDMLKNFTKEQHEIRNEWRNRNNPIEEMTEEEKAQKAKEFQEIMSKMFGGA</sequence>
<accession>A0A9Q5CUJ4</accession>
<name>A0A9Q5CUJ4_CLOBE</name>
<evidence type="ECO:0000313" key="1">
    <source>
        <dbReference type="EMBL" id="NRV12258.1"/>
    </source>
</evidence>
<dbReference type="Proteomes" id="UP000821656">
    <property type="component" value="Unassembled WGS sequence"/>
</dbReference>
<organism evidence="1 2">
    <name type="scientific">Clostridium beijerinckii</name>
    <name type="common">Clostridium MP</name>
    <dbReference type="NCBI Taxonomy" id="1520"/>
    <lineage>
        <taxon>Bacteria</taxon>
        <taxon>Bacillati</taxon>
        <taxon>Bacillota</taxon>
        <taxon>Clostridia</taxon>
        <taxon>Eubacteriales</taxon>
        <taxon>Clostridiaceae</taxon>
        <taxon>Clostridium</taxon>
    </lineage>
</organism>
<evidence type="ECO:0008006" key="3">
    <source>
        <dbReference type="Google" id="ProtNLM"/>
    </source>
</evidence>
<comment type="caution">
    <text evidence="1">The sequence shown here is derived from an EMBL/GenBank/DDBJ whole genome shotgun (WGS) entry which is preliminary data.</text>
</comment>
<proteinExistence type="predicted"/>
<reference evidence="1" key="1">
    <citation type="submission" date="2020-05" db="EMBL/GenBank/DDBJ databases">
        <title>Genomic insights into acetone-butanol-ethanol (ABE) fermentation by sequencing solventogenic clostridia strains.</title>
        <authorList>
            <person name="Brown S."/>
        </authorList>
    </citation>
    <scope>NUCLEOTIDE SEQUENCE</scope>
    <source>
        <strain evidence="1">DJ126</strain>
    </source>
</reference>